<accession>A0A4Y2BBJ6</accession>
<evidence type="ECO:0000313" key="2">
    <source>
        <dbReference type="EMBL" id="GBL88725.1"/>
    </source>
</evidence>
<proteinExistence type="predicted"/>
<reference evidence="2 3" key="1">
    <citation type="journal article" date="2019" name="Sci. Rep.">
        <title>Orb-weaving spider Araneus ventricosus genome elucidates the spidroin gene catalogue.</title>
        <authorList>
            <person name="Kono N."/>
            <person name="Nakamura H."/>
            <person name="Ohtoshi R."/>
            <person name="Moran D.A.P."/>
            <person name="Shinohara A."/>
            <person name="Yoshida Y."/>
            <person name="Fujiwara M."/>
            <person name="Mori M."/>
            <person name="Tomita M."/>
            <person name="Arakawa K."/>
        </authorList>
    </citation>
    <scope>NUCLEOTIDE SEQUENCE [LARGE SCALE GENOMIC DNA]</scope>
</reference>
<keyword evidence="3" id="KW-1185">Reference proteome</keyword>
<organism evidence="2 3">
    <name type="scientific">Araneus ventricosus</name>
    <name type="common">Orbweaver spider</name>
    <name type="synonym">Epeira ventricosa</name>
    <dbReference type="NCBI Taxonomy" id="182803"/>
    <lineage>
        <taxon>Eukaryota</taxon>
        <taxon>Metazoa</taxon>
        <taxon>Ecdysozoa</taxon>
        <taxon>Arthropoda</taxon>
        <taxon>Chelicerata</taxon>
        <taxon>Arachnida</taxon>
        <taxon>Araneae</taxon>
        <taxon>Araneomorphae</taxon>
        <taxon>Entelegynae</taxon>
        <taxon>Araneoidea</taxon>
        <taxon>Araneidae</taxon>
        <taxon>Araneus</taxon>
    </lineage>
</organism>
<dbReference type="Proteomes" id="UP000499080">
    <property type="component" value="Unassembled WGS sequence"/>
</dbReference>
<dbReference type="AlphaFoldDB" id="A0A4Y2BBJ6"/>
<gene>
    <name evidence="2" type="ORF">AVEN_195694_1</name>
</gene>
<dbReference type="EMBL" id="BGPR01000061">
    <property type="protein sequence ID" value="GBL88725.1"/>
    <property type="molecule type" value="Genomic_DNA"/>
</dbReference>
<name>A0A4Y2BBJ6_ARAVE</name>
<sequence>METGRPFRSTSDRIHKVEVFAYPTVERSVVRPGPASARSILGTSNGIPRNQIFACQPCDLGSWDKSQPIRSQKPQPCGDEVSRTDLTVPPGGKMQEFPGRILNPQASMVIVGHGTGQVKFQSIPRGK</sequence>
<protein>
    <submittedName>
        <fullName evidence="2">Uncharacterized protein</fullName>
    </submittedName>
</protein>
<feature type="region of interest" description="Disordered" evidence="1">
    <location>
        <begin position="65"/>
        <end position="93"/>
    </location>
</feature>
<feature type="compositionally biased region" description="Polar residues" evidence="1">
    <location>
        <begin position="65"/>
        <end position="74"/>
    </location>
</feature>
<evidence type="ECO:0000313" key="3">
    <source>
        <dbReference type="Proteomes" id="UP000499080"/>
    </source>
</evidence>
<evidence type="ECO:0000256" key="1">
    <source>
        <dbReference type="SAM" id="MobiDB-lite"/>
    </source>
</evidence>
<comment type="caution">
    <text evidence="2">The sequence shown here is derived from an EMBL/GenBank/DDBJ whole genome shotgun (WGS) entry which is preliminary data.</text>
</comment>